<dbReference type="Gene3D" id="1.10.238.20">
    <property type="entry name" value="Pheromone/general odorant binding protein domain"/>
    <property type="match status" value="1"/>
</dbReference>
<protein>
    <submittedName>
        <fullName evidence="1">B2 protein</fullName>
    </submittedName>
</protein>
<dbReference type="Proteomes" id="UP000037510">
    <property type="component" value="Unassembled WGS sequence"/>
</dbReference>
<name>A0A0L7LIU9_OPEBR</name>
<dbReference type="SUPFAM" id="SSF47565">
    <property type="entry name" value="Insect pheromone/odorant-binding proteins"/>
    <property type="match status" value="1"/>
</dbReference>
<dbReference type="EMBL" id="JTDY01000960">
    <property type="protein sequence ID" value="KOB75279.1"/>
    <property type="molecule type" value="Genomic_DNA"/>
</dbReference>
<evidence type="ECO:0000313" key="1">
    <source>
        <dbReference type="EMBL" id="KOB75279.1"/>
    </source>
</evidence>
<dbReference type="AlphaFoldDB" id="A0A0L7LIU9"/>
<organism evidence="1 2">
    <name type="scientific">Operophtera brumata</name>
    <name type="common">Winter moth</name>
    <name type="synonym">Phalaena brumata</name>
    <dbReference type="NCBI Taxonomy" id="104452"/>
    <lineage>
        <taxon>Eukaryota</taxon>
        <taxon>Metazoa</taxon>
        <taxon>Ecdysozoa</taxon>
        <taxon>Arthropoda</taxon>
        <taxon>Hexapoda</taxon>
        <taxon>Insecta</taxon>
        <taxon>Pterygota</taxon>
        <taxon>Neoptera</taxon>
        <taxon>Endopterygota</taxon>
        <taxon>Lepidoptera</taxon>
        <taxon>Glossata</taxon>
        <taxon>Ditrysia</taxon>
        <taxon>Geometroidea</taxon>
        <taxon>Geometridae</taxon>
        <taxon>Larentiinae</taxon>
        <taxon>Operophtera</taxon>
    </lineage>
</organism>
<dbReference type="CDD" id="cd23992">
    <property type="entry name" value="PBP_GOBP"/>
    <property type="match status" value="1"/>
</dbReference>
<dbReference type="GO" id="GO:0005549">
    <property type="term" value="F:odorant binding"/>
    <property type="evidence" value="ECO:0007669"/>
    <property type="project" value="InterPro"/>
</dbReference>
<proteinExistence type="predicted"/>
<comment type="caution">
    <text evidence="1">The sequence shown here is derived from an EMBL/GenBank/DDBJ whole genome shotgun (WGS) entry which is preliminary data.</text>
</comment>
<reference evidence="1 2" key="1">
    <citation type="journal article" date="2015" name="Genome Biol. Evol.">
        <title>The genome of winter moth (Operophtera brumata) provides a genomic perspective on sexual dimorphism and phenology.</title>
        <authorList>
            <person name="Derks M.F."/>
            <person name="Smit S."/>
            <person name="Salis L."/>
            <person name="Schijlen E."/>
            <person name="Bossers A."/>
            <person name="Mateman C."/>
            <person name="Pijl A.S."/>
            <person name="de Ridder D."/>
            <person name="Groenen M.A."/>
            <person name="Visser M.E."/>
            <person name="Megens H.J."/>
        </authorList>
    </citation>
    <scope>NUCLEOTIDE SEQUENCE [LARGE SCALE GENOMIC DNA]</scope>
    <source>
        <strain evidence="1">WM2013NL</strain>
        <tissue evidence="1">Head and thorax</tissue>
    </source>
</reference>
<evidence type="ECO:0000313" key="2">
    <source>
        <dbReference type="Proteomes" id="UP000037510"/>
    </source>
</evidence>
<dbReference type="InterPro" id="IPR006170">
    <property type="entry name" value="PBP/GOBP"/>
</dbReference>
<keyword evidence="2" id="KW-1185">Reference proteome</keyword>
<dbReference type="Pfam" id="PF01395">
    <property type="entry name" value="PBP_GOBP"/>
    <property type="match status" value="1"/>
</dbReference>
<dbReference type="InterPro" id="IPR036728">
    <property type="entry name" value="PBP_GOBP_sf"/>
</dbReference>
<sequence length="192" mass="21595">MDLRLRLHKVVTACKNCVILGKEEKAMFRAHSDACLTRSHVNQKLVEALLNGELSEDPALKKHVYCVLVKCKIVGKDGKLLKSAVLGKLGVRADGKSASKVRQISYTVFIENIHRESGRYKEMTSLNGFDEPWLRATSIFYMVLENCAKQSPESAISPVEDAWNLFRCGYDRKAVLFDYMPTGTESHEQSVV</sequence>
<gene>
    <name evidence="1" type="ORF">OBRU01_06214</name>
</gene>
<accession>A0A0L7LIU9</accession>